<comment type="caution">
    <text evidence="1">The sequence shown here is derived from an EMBL/GenBank/DDBJ whole genome shotgun (WGS) entry which is preliminary data.</text>
</comment>
<organism evidence="1 2">
    <name type="scientific">Sinanodonta woodiana</name>
    <name type="common">Chinese pond mussel</name>
    <name type="synonym">Anodonta woodiana</name>
    <dbReference type="NCBI Taxonomy" id="1069815"/>
    <lineage>
        <taxon>Eukaryota</taxon>
        <taxon>Metazoa</taxon>
        <taxon>Spiralia</taxon>
        <taxon>Lophotrochozoa</taxon>
        <taxon>Mollusca</taxon>
        <taxon>Bivalvia</taxon>
        <taxon>Autobranchia</taxon>
        <taxon>Heteroconchia</taxon>
        <taxon>Palaeoheterodonta</taxon>
        <taxon>Unionida</taxon>
        <taxon>Unionoidea</taxon>
        <taxon>Unionidae</taxon>
        <taxon>Unioninae</taxon>
        <taxon>Sinanodonta</taxon>
    </lineage>
</organism>
<name>A0ABD3WUF6_SINWO</name>
<dbReference type="AlphaFoldDB" id="A0ABD3WUF6"/>
<evidence type="ECO:0000313" key="1">
    <source>
        <dbReference type="EMBL" id="KAL3877599.1"/>
    </source>
</evidence>
<dbReference type="InterPro" id="IPR043313">
    <property type="entry name" value="LRMDA"/>
</dbReference>
<sequence length="254" mass="29304">MAEDERKQEEIETESNKLQPEVDNVQIVFRDGQLSCIGEDMEEIPLTLVDSYSKVTRRLDLSFNKLRNLHRLEEFPNLEELVLDNNELGDDVQFPTLTFLHTLTLNKNKLTNLEQLLQNIQNNLPQLTYLSLLGNIACPNQLSAKDKDEEDYQRYRYYVLHRLPSLKFLDSTSVSKEELAEAKRTGPFMSVVRATEEEIEGAHDVSGSYPGSSFTPLPTNTRQVEEHIGTFGKSKYIYYGRHSEGNRFIRNNDL</sequence>
<dbReference type="SUPFAM" id="SSF52058">
    <property type="entry name" value="L domain-like"/>
    <property type="match status" value="1"/>
</dbReference>
<dbReference type="EMBL" id="JBJQND010000005">
    <property type="protein sequence ID" value="KAL3877600.1"/>
    <property type="molecule type" value="Genomic_DNA"/>
</dbReference>
<gene>
    <name evidence="1" type="ORF">ACJMK2_035295</name>
</gene>
<proteinExistence type="predicted"/>
<evidence type="ECO:0000313" key="2">
    <source>
        <dbReference type="Proteomes" id="UP001634394"/>
    </source>
</evidence>
<dbReference type="Gene3D" id="3.80.10.10">
    <property type="entry name" value="Ribonuclease Inhibitor"/>
    <property type="match status" value="1"/>
</dbReference>
<dbReference type="PANTHER" id="PTHR46282:SF2">
    <property type="entry name" value="LEUCINE-RICH MELANOCYTE DIFFERENTIATION-ASSOCIATED PROTEIN"/>
    <property type="match status" value="1"/>
</dbReference>
<dbReference type="InterPro" id="IPR032675">
    <property type="entry name" value="LRR_dom_sf"/>
</dbReference>
<evidence type="ECO:0008006" key="3">
    <source>
        <dbReference type="Google" id="ProtNLM"/>
    </source>
</evidence>
<dbReference type="FunFam" id="3.80.10.10:FF:000695">
    <property type="entry name" value="leucine-rich melanocyte differentiation-associated protein"/>
    <property type="match status" value="1"/>
</dbReference>
<dbReference type="Proteomes" id="UP001634394">
    <property type="component" value="Unassembled WGS sequence"/>
</dbReference>
<dbReference type="PANTHER" id="PTHR46282">
    <property type="entry name" value="LEUCINE-RICH MELANOCYTE DIFFERENTIATION-ASSOCIATED PROTEIN"/>
    <property type="match status" value="1"/>
</dbReference>
<reference evidence="1 2" key="1">
    <citation type="submission" date="2024-11" db="EMBL/GenBank/DDBJ databases">
        <title>Chromosome-level genome assembly of the freshwater bivalve Anodonta woodiana.</title>
        <authorList>
            <person name="Chen X."/>
        </authorList>
    </citation>
    <scope>NUCLEOTIDE SEQUENCE [LARGE SCALE GENOMIC DNA]</scope>
    <source>
        <strain evidence="1">MN2024</strain>
        <tissue evidence="1">Gills</tissue>
    </source>
</reference>
<accession>A0ABD3WUF6</accession>
<dbReference type="EMBL" id="JBJQND010000005">
    <property type="protein sequence ID" value="KAL3877599.1"/>
    <property type="molecule type" value="Genomic_DNA"/>
</dbReference>
<keyword evidence="2" id="KW-1185">Reference proteome</keyword>
<protein>
    <recommendedName>
        <fullName evidence="3">Leucine-rich melanocyte differentiation-associated protein</fullName>
    </recommendedName>
</protein>